<comment type="caution">
    <text evidence="2">The sequence shown here is derived from an EMBL/GenBank/DDBJ whole genome shotgun (WGS) entry which is preliminary data.</text>
</comment>
<dbReference type="Proteomes" id="UP000078340">
    <property type="component" value="Unassembled WGS sequence"/>
</dbReference>
<evidence type="ECO:0000313" key="3">
    <source>
        <dbReference type="Proteomes" id="UP000078340"/>
    </source>
</evidence>
<accession>A0A179HGG7</accession>
<evidence type="ECO:0000313" key="1">
    <source>
        <dbReference type="EMBL" id="OAQ79936.1"/>
    </source>
</evidence>
<gene>
    <name evidence="1" type="ORF">VFPBJ_05521</name>
    <name evidence="2" type="ORF">VFPFJ_07126</name>
</gene>
<proteinExistence type="predicted"/>
<protein>
    <submittedName>
        <fullName evidence="2">Uncharacterized protein</fullName>
    </submittedName>
</protein>
<reference evidence="2 3" key="1">
    <citation type="submission" date="2016-02" db="EMBL/GenBank/DDBJ databases">
        <title>Biosynthesis of antibiotic leucinostatins and their inhibition on Phytophthora in bio-control Purpureocillium lilacinum.</title>
        <authorList>
            <person name="Wang G."/>
            <person name="Liu Z."/>
            <person name="Lin R."/>
            <person name="Li E."/>
            <person name="Mao Z."/>
            <person name="Ling J."/>
            <person name="Yin W."/>
            <person name="Xie B."/>
        </authorList>
    </citation>
    <scope>NUCLEOTIDE SEQUENCE [LARGE SCALE GENOMIC DNA]</scope>
    <source>
        <strain evidence="1">PLBJ-1</strain>
        <strain evidence="2">PLFJ-1</strain>
    </source>
</reference>
<organism evidence="2 3">
    <name type="scientific">Purpureocillium lilacinum</name>
    <name type="common">Paecilomyces lilacinus</name>
    <dbReference type="NCBI Taxonomy" id="33203"/>
    <lineage>
        <taxon>Eukaryota</taxon>
        <taxon>Fungi</taxon>
        <taxon>Dikarya</taxon>
        <taxon>Ascomycota</taxon>
        <taxon>Pezizomycotina</taxon>
        <taxon>Sordariomycetes</taxon>
        <taxon>Hypocreomycetidae</taxon>
        <taxon>Hypocreales</taxon>
        <taxon>Ophiocordycipitaceae</taxon>
        <taxon>Purpureocillium</taxon>
    </lineage>
</organism>
<name>A0A179HGG7_PURLI</name>
<dbReference type="AlphaFoldDB" id="A0A179HGG7"/>
<sequence length="72" mass="8509">MGSGRTGGKRLLQAPQYSHHWTLWPNWARQIRVLVPPCITALTSAVLHMFRCLLTCEFPEQRSWHRHQLFRV</sequence>
<dbReference type="Proteomes" id="UP000078240">
    <property type="component" value="Unassembled WGS sequence"/>
</dbReference>
<dbReference type="EMBL" id="LSBI01000006">
    <property type="protein sequence ID" value="OAQ88661.1"/>
    <property type="molecule type" value="Genomic_DNA"/>
</dbReference>
<evidence type="ECO:0000313" key="2">
    <source>
        <dbReference type="EMBL" id="OAQ88661.1"/>
    </source>
</evidence>
<dbReference type="EMBL" id="LSBH01000004">
    <property type="protein sequence ID" value="OAQ79936.1"/>
    <property type="molecule type" value="Genomic_DNA"/>
</dbReference>